<comment type="caution">
    <text evidence="1">The sequence shown here is derived from an EMBL/GenBank/DDBJ whole genome shotgun (WGS) entry which is preliminary data.</text>
</comment>
<organism evidence="1">
    <name type="scientific">marine sediment metagenome</name>
    <dbReference type="NCBI Taxonomy" id="412755"/>
    <lineage>
        <taxon>unclassified sequences</taxon>
        <taxon>metagenomes</taxon>
        <taxon>ecological metagenomes</taxon>
    </lineage>
</organism>
<reference evidence="1" key="1">
    <citation type="journal article" date="2014" name="Front. Microbiol.">
        <title>High frequency of phylogenetically diverse reductive dehalogenase-homologous genes in deep subseafloor sedimentary metagenomes.</title>
        <authorList>
            <person name="Kawai M."/>
            <person name="Futagami T."/>
            <person name="Toyoda A."/>
            <person name="Takaki Y."/>
            <person name="Nishi S."/>
            <person name="Hori S."/>
            <person name="Arai W."/>
            <person name="Tsubouchi T."/>
            <person name="Morono Y."/>
            <person name="Uchiyama I."/>
            <person name="Ito T."/>
            <person name="Fujiyama A."/>
            <person name="Inagaki F."/>
            <person name="Takami H."/>
        </authorList>
    </citation>
    <scope>NUCLEOTIDE SEQUENCE</scope>
    <source>
        <strain evidence="1">Expedition CK06-06</strain>
    </source>
</reference>
<dbReference type="AlphaFoldDB" id="X0S9H5"/>
<dbReference type="EMBL" id="BARS01009291">
    <property type="protein sequence ID" value="GAF72572.1"/>
    <property type="molecule type" value="Genomic_DNA"/>
</dbReference>
<proteinExistence type="predicted"/>
<evidence type="ECO:0000313" key="1">
    <source>
        <dbReference type="EMBL" id="GAF72572.1"/>
    </source>
</evidence>
<name>X0S9H5_9ZZZZ</name>
<accession>X0S9H5</accession>
<protein>
    <submittedName>
        <fullName evidence="1">Uncharacterized protein</fullName>
    </submittedName>
</protein>
<sequence length="66" mass="7457">MDTYYYSTQLAADTEGFGGLINPFPVLANTSVIQEEARIYSDKQIKEFDKLDKITPEVKKALAKLK</sequence>
<gene>
    <name evidence="1" type="ORF">S01H1_17502</name>
</gene>